<reference evidence="2" key="2">
    <citation type="submission" date="2020-09" db="EMBL/GenBank/DDBJ databases">
        <authorList>
            <person name="Sun Q."/>
            <person name="Zhou Y."/>
        </authorList>
    </citation>
    <scope>NUCLEOTIDE SEQUENCE</scope>
    <source>
        <strain evidence="2">CGMCC 1.15179</strain>
    </source>
</reference>
<accession>A0A8J2VEL4</accession>
<keyword evidence="3" id="KW-1185">Reference proteome</keyword>
<dbReference type="Gene3D" id="3.90.660.10">
    <property type="match status" value="1"/>
</dbReference>
<evidence type="ECO:0000259" key="1">
    <source>
        <dbReference type="Pfam" id="PF01593"/>
    </source>
</evidence>
<evidence type="ECO:0000313" key="2">
    <source>
        <dbReference type="EMBL" id="GGE09004.1"/>
    </source>
</evidence>
<protein>
    <recommendedName>
        <fullName evidence="1">Amine oxidase domain-containing protein</fullName>
    </recommendedName>
</protein>
<comment type="caution">
    <text evidence="2">The sequence shown here is derived from an EMBL/GenBank/DDBJ whole genome shotgun (WGS) entry which is preliminary data.</text>
</comment>
<dbReference type="GO" id="GO:0001716">
    <property type="term" value="F:L-amino-acid oxidase activity"/>
    <property type="evidence" value="ECO:0007669"/>
    <property type="project" value="TreeGrafter"/>
</dbReference>
<dbReference type="Pfam" id="PF01593">
    <property type="entry name" value="Amino_oxidase"/>
    <property type="match status" value="1"/>
</dbReference>
<reference evidence="2" key="1">
    <citation type="journal article" date="2014" name="Int. J. Syst. Evol. Microbiol.">
        <title>Complete genome sequence of Corynebacterium casei LMG S-19264T (=DSM 44701T), isolated from a smear-ripened cheese.</title>
        <authorList>
            <consortium name="US DOE Joint Genome Institute (JGI-PGF)"/>
            <person name="Walter F."/>
            <person name="Albersmeier A."/>
            <person name="Kalinowski J."/>
            <person name="Ruckert C."/>
        </authorList>
    </citation>
    <scope>NUCLEOTIDE SEQUENCE</scope>
    <source>
        <strain evidence="2">CGMCC 1.15179</strain>
    </source>
</reference>
<dbReference type="SUPFAM" id="SSF54373">
    <property type="entry name" value="FAD-linked reductases, C-terminal domain"/>
    <property type="match status" value="1"/>
</dbReference>
<evidence type="ECO:0000313" key="3">
    <source>
        <dbReference type="Proteomes" id="UP000625210"/>
    </source>
</evidence>
<gene>
    <name evidence="2" type="ORF">GCM10011571_07940</name>
</gene>
<name>A0A8J2VEL4_9BACL</name>
<sequence length="146" mass="16455">MNGGKAVSDLPLRFTYYPGYGIGSSEPGVVLASYTWEDDTLPWDNLSDSERVQEALKEMAVIHGEQVFREFDKGVSFSWLRHPYTGGAFSFFKPEQETELAPHICRPEGRVHFAGEQASTHHAWMHGAIESGILAAWEFQQRVQLP</sequence>
<dbReference type="Gene3D" id="1.10.10.1620">
    <property type="match status" value="1"/>
</dbReference>
<dbReference type="PANTHER" id="PTHR10742">
    <property type="entry name" value="FLAVIN MONOAMINE OXIDASE"/>
    <property type="match status" value="1"/>
</dbReference>
<dbReference type="Proteomes" id="UP000625210">
    <property type="component" value="Unassembled WGS sequence"/>
</dbReference>
<proteinExistence type="predicted"/>
<dbReference type="InterPro" id="IPR002937">
    <property type="entry name" value="Amino_oxidase"/>
</dbReference>
<dbReference type="EMBL" id="BMHQ01000002">
    <property type="protein sequence ID" value="GGE09004.1"/>
    <property type="molecule type" value="Genomic_DNA"/>
</dbReference>
<feature type="domain" description="Amine oxidase" evidence="1">
    <location>
        <begin position="7"/>
        <end position="137"/>
    </location>
</feature>
<dbReference type="PANTHER" id="PTHR10742:SF342">
    <property type="entry name" value="AMINE OXIDASE"/>
    <property type="match status" value="1"/>
</dbReference>
<organism evidence="2 3">
    <name type="scientific">Marinithermofilum abyssi</name>
    <dbReference type="NCBI Taxonomy" id="1571185"/>
    <lineage>
        <taxon>Bacteria</taxon>
        <taxon>Bacillati</taxon>
        <taxon>Bacillota</taxon>
        <taxon>Bacilli</taxon>
        <taxon>Bacillales</taxon>
        <taxon>Thermoactinomycetaceae</taxon>
        <taxon>Marinithermofilum</taxon>
    </lineage>
</organism>
<dbReference type="InterPro" id="IPR050281">
    <property type="entry name" value="Flavin_monoamine_oxidase"/>
</dbReference>
<dbReference type="SUPFAM" id="SSF51971">
    <property type="entry name" value="Nucleotide-binding domain"/>
    <property type="match status" value="1"/>
</dbReference>
<dbReference type="GO" id="GO:0009063">
    <property type="term" value="P:amino acid catabolic process"/>
    <property type="evidence" value="ECO:0007669"/>
    <property type="project" value="TreeGrafter"/>
</dbReference>
<dbReference type="AlphaFoldDB" id="A0A8J2VEL4"/>